<dbReference type="GO" id="GO:0005634">
    <property type="term" value="C:nucleus"/>
    <property type="evidence" value="ECO:0007669"/>
    <property type="project" value="TreeGrafter"/>
</dbReference>
<dbReference type="RefSeq" id="XP_007315880.1">
    <property type="nucleotide sequence ID" value="XM_007315818.1"/>
</dbReference>
<evidence type="ECO:0000256" key="1">
    <source>
        <dbReference type="ARBA" id="ARBA00025758"/>
    </source>
</evidence>
<dbReference type="GO" id="GO:0032797">
    <property type="term" value="C:SMN complex"/>
    <property type="evidence" value="ECO:0007669"/>
    <property type="project" value="TreeGrafter"/>
</dbReference>
<sequence length="419" mass="47237">MNGRKRNWKEMDYSDEDEPSFGKQILPVARLPDSFDKEPMDGLEYLFTVRCDSLPVYTFLCSLIPSLCPRRDARQLPHVTRVVNPYEFPEPPEVAPQSDPGSHPPTSTTADALPSNQWRQVFLRRFKNFQKNVNQPTIHVQHVNPKTKIMPDKKARDLWWAFLAGKPESDWDPPKLPKRTAPKKRGTTKMRAFAESDSEEELEDTEDRISPHETWAINEDGEVELIAADDVVDSLPAPSSTPGPDMATEQKEAVSDRVEAPSQTISQHDVPPRLAPREPTPTMLRRIDHRTSLHLLMYFTHWINVHLSQPNSPSLAVTESHASWMFALLSKIEEHISADDMSLLRNLARACLGLLKESMQNDKALGVRCTGSTGDTDVSPQSGQQLMSASSCWMILTAVIEIWGQKDLWVDAEAMLASV</sequence>
<evidence type="ECO:0000256" key="2">
    <source>
        <dbReference type="SAM" id="MobiDB-lite"/>
    </source>
</evidence>
<feature type="region of interest" description="Disordered" evidence="2">
    <location>
        <begin position="233"/>
        <end position="279"/>
    </location>
</feature>
<dbReference type="HOGENOM" id="CLU_061593_0_0_1"/>
<dbReference type="InterPro" id="IPR035426">
    <property type="entry name" value="Gemin2/Brr1"/>
</dbReference>
<gene>
    <name evidence="3" type="ORF">SERLADRAFT_461837</name>
</gene>
<dbReference type="PANTHER" id="PTHR12794:SF0">
    <property type="entry name" value="GEM-ASSOCIATED PROTEIN 2"/>
    <property type="match status" value="1"/>
</dbReference>
<organism>
    <name type="scientific">Serpula lacrymans var. lacrymans (strain S7.9)</name>
    <name type="common">Dry rot fungus</name>
    <dbReference type="NCBI Taxonomy" id="578457"/>
    <lineage>
        <taxon>Eukaryota</taxon>
        <taxon>Fungi</taxon>
        <taxon>Dikarya</taxon>
        <taxon>Basidiomycota</taxon>
        <taxon>Agaricomycotina</taxon>
        <taxon>Agaricomycetes</taxon>
        <taxon>Agaricomycetidae</taxon>
        <taxon>Boletales</taxon>
        <taxon>Coniophorineae</taxon>
        <taxon>Serpulaceae</taxon>
        <taxon>Serpula</taxon>
    </lineage>
</organism>
<feature type="compositionally biased region" description="Basic and acidic residues" evidence="2">
    <location>
        <begin position="248"/>
        <end position="259"/>
    </location>
</feature>
<dbReference type="Pfam" id="PF04938">
    <property type="entry name" value="SIP1"/>
    <property type="match status" value="1"/>
</dbReference>
<proteinExistence type="inferred from homology"/>
<dbReference type="PANTHER" id="PTHR12794">
    <property type="entry name" value="GEMIN2"/>
    <property type="match status" value="1"/>
</dbReference>
<protein>
    <submittedName>
        <fullName evidence="3">Uncharacterized protein</fullName>
    </submittedName>
</protein>
<dbReference type="KEGG" id="sla:SERLADRAFT_461837"/>
<dbReference type="OrthoDB" id="428895at2759"/>
<accession>F8NQ01</accession>
<reference evidence="3" key="1">
    <citation type="submission" date="2011-04" db="EMBL/GenBank/DDBJ databases">
        <title>Evolution of plant cell wall degrading machinery underlies the functional diversity of forest fungi.</title>
        <authorList>
            <consortium name="US DOE Joint Genome Institute (JGI-PGF)"/>
            <person name="Eastwood D.C."/>
            <person name="Floudas D."/>
            <person name="Binder M."/>
            <person name="Majcherczyk A."/>
            <person name="Schneider P."/>
            <person name="Aerts A."/>
            <person name="Asiegbu F.O."/>
            <person name="Baker S.E."/>
            <person name="Barry K."/>
            <person name="Bendiksby M."/>
            <person name="Blumentritt M."/>
            <person name="Coutinho P.M."/>
            <person name="Cullen D."/>
            <person name="Cullen D."/>
            <person name="Gathman A."/>
            <person name="Goodell B."/>
            <person name="Henrissat B."/>
            <person name="Ihrmark K."/>
            <person name="Kauserud H."/>
            <person name="Kohler A."/>
            <person name="LaButti K."/>
            <person name="Lapidus A."/>
            <person name="Lavin J.L."/>
            <person name="Lee Y.-H."/>
            <person name="Lindquist E."/>
            <person name="Lilly W."/>
            <person name="Lucas S."/>
            <person name="Morin E."/>
            <person name="Murat C."/>
            <person name="Oguiza J.A."/>
            <person name="Park J."/>
            <person name="Pisabarro A.G."/>
            <person name="Riley R."/>
            <person name="Rosling A."/>
            <person name="Salamov A."/>
            <person name="Schmidt O."/>
            <person name="Schmutz J."/>
            <person name="Skrede I."/>
            <person name="Stenlid J."/>
            <person name="Wiebenga A."/>
            <person name="Xie X."/>
            <person name="Kues U."/>
            <person name="Hibbett D.S."/>
            <person name="Hoffmeister D."/>
            <person name="Hogberg N."/>
            <person name="Martin F."/>
            <person name="Grigoriev I.V."/>
            <person name="Watkinson S.C."/>
        </authorList>
    </citation>
    <scope>NUCLEOTIDE SEQUENCE</scope>
    <source>
        <strain evidence="3">S7.9</strain>
    </source>
</reference>
<feature type="compositionally biased region" description="Basic residues" evidence="2">
    <location>
        <begin position="176"/>
        <end position="188"/>
    </location>
</feature>
<feature type="region of interest" description="Disordered" evidence="2">
    <location>
        <begin position="87"/>
        <end position="114"/>
    </location>
</feature>
<feature type="compositionally biased region" description="Polar residues" evidence="2">
    <location>
        <begin position="104"/>
        <end position="114"/>
    </location>
</feature>
<feature type="region of interest" description="Disordered" evidence="2">
    <location>
        <begin position="169"/>
        <end position="208"/>
    </location>
</feature>
<dbReference type="Gene3D" id="1.20.58.1070">
    <property type="match status" value="1"/>
</dbReference>
<dbReference type="GeneID" id="18818283"/>
<name>F8NQ01_SERL9</name>
<dbReference type="EMBL" id="GL945431">
    <property type="protein sequence ID" value="EGO27789.1"/>
    <property type="molecule type" value="Genomic_DNA"/>
</dbReference>
<dbReference type="Proteomes" id="UP000008064">
    <property type="component" value="Unassembled WGS sequence"/>
</dbReference>
<dbReference type="AlphaFoldDB" id="F8NQ01"/>
<feature type="compositionally biased region" description="Acidic residues" evidence="2">
    <location>
        <begin position="196"/>
        <end position="206"/>
    </location>
</feature>
<comment type="similarity">
    <text evidence="1">Belongs to the gemin-2 family.</text>
</comment>
<evidence type="ECO:0000313" key="3">
    <source>
        <dbReference type="EMBL" id="EGO27789.1"/>
    </source>
</evidence>
<dbReference type="GO" id="GO:0000387">
    <property type="term" value="P:spliceosomal snRNP assembly"/>
    <property type="evidence" value="ECO:0007669"/>
    <property type="project" value="InterPro"/>
</dbReference>